<dbReference type="EMBL" id="JAKKPZ010000029">
    <property type="protein sequence ID" value="KAI1709694.1"/>
    <property type="molecule type" value="Genomic_DNA"/>
</dbReference>
<feature type="transmembrane region" description="Helical" evidence="1">
    <location>
        <begin position="325"/>
        <end position="347"/>
    </location>
</feature>
<keyword evidence="1" id="KW-0472">Membrane</keyword>
<keyword evidence="1" id="KW-1133">Transmembrane helix</keyword>
<keyword evidence="4" id="KW-1185">Reference proteome</keyword>
<accession>A0AAD4MYL8</accession>
<keyword evidence="2" id="KW-0732">Signal</keyword>
<feature type="chain" id="PRO_5042216943" evidence="2">
    <location>
        <begin position="23"/>
        <end position="367"/>
    </location>
</feature>
<sequence length="367" mass="42565">MVINLLLLHVIVMIIFLHRSNAVRIAVKETVEGNEYYSFLLDAKITGGFRLPKNFTNDLWSFDIEQIINATRVYDDIDPDYCLHDFRKELGKPPLDDKYKKDIDKIWEKHDPVNLPDGSHVQVSGRPVLIGNLRRNRNGGYLHQCSNDSSQTAYHLRVEFLPSNIRRKVSDQKAEPKYILPLKNDPWEFHIIFAEETNCYSEFLGKSGCYSGFMSGDYWIKASFMCQTERGAKLRKCVYIWSRSGTQNMYAFKGADGFQCSHTSLPLSYDTIQTEKGWFTATPSQVDGLQFKDIRLVAFGQLDEPEFSSDIELYRCYLEENRHTLYKWTCFIIVIVALALFLCVNLVRKFWPNPKNEGFVIMHNDDA</sequence>
<evidence type="ECO:0000256" key="1">
    <source>
        <dbReference type="SAM" id="Phobius"/>
    </source>
</evidence>
<name>A0AAD4MYL8_9BILA</name>
<comment type="caution">
    <text evidence="3">The sequence shown here is derived from an EMBL/GenBank/DDBJ whole genome shotgun (WGS) entry which is preliminary data.</text>
</comment>
<organism evidence="3 4">
    <name type="scientific">Ditylenchus destructor</name>
    <dbReference type="NCBI Taxonomy" id="166010"/>
    <lineage>
        <taxon>Eukaryota</taxon>
        <taxon>Metazoa</taxon>
        <taxon>Ecdysozoa</taxon>
        <taxon>Nematoda</taxon>
        <taxon>Chromadorea</taxon>
        <taxon>Rhabditida</taxon>
        <taxon>Tylenchina</taxon>
        <taxon>Tylenchomorpha</taxon>
        <taxon>Sphaerularioidea</taxon>
        <taxon>Anguinidae</taxon>
        <taxon>Anguininae</taxon>
        <taxon>Ditylenchus</taxon>
    </lineage>
</organism>
<gene>
    <name evidence="3" type="ORF">DdX_11084</name>
</gene>
<evidence type="ECO:0000313" key="4">
    <source>
        <dbReference type="Proteomes" id="UP001201812"/>
    </source>
</evidence>
<evidence type="ECO:0000256" key="2">
    <source>
        <dbReference type="SAM" id="SignalP"/>
    </source>
</evidence>
<proteinExistence type="predicted"/>
<dbReference type="Proteomes" id="UP001201812">
    <property type="component" value="Unassembled WGS sequence"/>
</dbReference>
<evidence type="ECO:0000313" key="3">
    <source>
        <dbReference type="EMBL" id="KAI1709694.1"/>
    </source>
</evidence>
<protein>
    <submittedName>
        <fullName evidence="3">Uncharacterized protein</fullName>
    </submittedName>
</protein>
<reference evidence="3" key="1">
    <citation type="submission" date="2022-01" db="EMBL/GenBank/DDBJ databases">
        <title>Genome Sequence Resource for Two Populations of Ditylenchus destructor, the Migratory Endoparasitic Phytonematode.</title>
        <authorList>
            <person name="Zhang H."/>
            <person name="Lin R."/>
            <person name="Xie B."/>
        </authorList>
    </citation>
    <scope>NUCLEOTIDE SEQUENCE</scope>
    <source>
        <strain evidence="3">BazhouSP</strain>
    </source>
</reference>
<feature type="signal peptide" evidence="2">
    <location>
        <begin position="1"/>
        <end position="22"/>
    </location>
</feature>
<dbReference type="AlphaFoldDB" id="A0AAD4MYL8"/>
<keyword evidence="1" id="KW-0812">Transmembrane</keyword>